<dbReference type="AlphaFoldDB" id="C4L1B7"/>
<evidence type="ECO:0000313" key="1">
    <source>
        <dbReference type="EMBL" id="ACQ69063.1"/>
    </source>
</evidence>
<dbReference type="SUPFAM" id="SSF160631">
    <property type="entry name" value="SMI1/KNR4-like"/>
    <property type="match status" value="1"/>
</dbReference>
<sequence length="165" mass="19516">MTGVNLLMTLKTLKERLIHNRLEVQREEGYVETELFTFQPPATKDDLARLPHRSPSQMIDFLTLHNGAQLFVHPTYGGRIQLFSVEEINEYQEIWECPEQFIPVGAGRDGEWIVCEVVNEHENYIWVGEFLTYTDDTEKLPMDYTRWFDYLIVAQGAHFWDWFRG</sequence>
<reference evidence="1 2" key="1">
    <citation type="journal article" date="2011" name="J. Bacteriol.">
        <title>Complete genome sequence of the Thermophilic Bacterium Exiguobacterium sp. AT1b.</title>
        <authorList>
            <person name="Vishnivetskaya T.A."/>
            <person name="Lucas S."/>
            <person name="Copeland A."/>
            <person name="Lapidus A."/>
            <person name="Glavina Del Rio T."/>
            <person name="Dalin E."/>
            <person name="Tice H."/>
            <person name="Bruce D.C."/>
            <person name="Goodwin L.A."/>
            <person name="Pitluck S."/>
            <person name="Saunders E."/>
            <person name="Brettin T."/>
            <person name="Detter C."/>
            <person name="Han C."/>
            <person name="Larimer F."/>
            <person name="Land M.L."/>
            <person name="Hauser L.J."/>
            <person name="Kyrpides N.C."/>
            <person name="Ovchinnikova G."/>
            <person name="Kathariou S."/>
            <person name="Ramaley R.F."/>
            <person name="Rodrigues D.F."/>
            <person name="Hendrix C."/>
            <person name="Richardson P."/>
            <person name="Tiedje J.M."/>
        </authorList>
    </citation>
    <scope>NUCLEOTIDE SEQUENCE [LARGE SCALE GENOMIC DNA]</scope>
    <source>
        <strain evidence="2">ATCC BAA-1283 / AT1b</strain>
    </source>
</reference>
<accession>C4L1B7</accession>
<protein>
    <recommendedName>
        <fullName evidence="3">Knr4/Smi1-like domain-containing protein</fullName>
    </recommendedName>
</protein>
<organism evidence="1 2">
    <name type="scientific">Exiguobacterium sp. (strain ATCC BAA-1283 / AT1b)</name>
    <dbReference type="NCBI Taxonomy" id="360911"/>
    <lineage>
        <taxon>Bacteria</taxon>
        <taxon>Bacillati</taxon>
        <taxon>Bacillota</taxon>
        <taxon>Bacilli</taxon>
        <taxon>Bacillales</taxon>
        <taxon>Bacillales Family XII. Incertae Sedis</taxon>
        <taxon>Exiguobacterium</taxon>
    </lineage>
</organism>
<dbReference type="InterPro" id="IPR037883">
    <property type="entry name" value="Knr4/Smi1-like_sf"/>
</dbReference>
<name>C4L1B7_EXISA</name>
<evidence type="ECO:0000313" key="2">
    <source>
        <dbReference type="Proteomes" id="UP000000716"/>
    </source>
</evidence>
<dbReference type="HOGENOM" id="CLU_095986_0_0_9"/>
<dbReference type="EMBL" id="CP001615">
    <property type="protein sequence ID" value="ACQ69063.1"/>
    <property type="molecule type" value="Genomic_DNA"/>
</dbReference>
<evidence type="ECO:0008006" key="3">
    <source>
        <dbReference type="Google" id="ProtNLM"/>
    </source>
</evidence>
<keyword evidence="2" id="KW-1185">Reference proteome</keyword>
<dbReference type="eggNOG" id="ENOG5033GB2">
    <property type="taxonomic scope" value="Bacteria"/>
</dbReference>
<proteinExistence type="predicted"/>
<gene>
    <name evidence="1" type="ordered locus">EAT1b_0129</name>
</gene>
<dbReference type="Gene3D" id="3.40.1580.10">
    <property type="entry name" value="SMI1/KNR4-like"/>
    <property type="match status" value="1"/>
</dbReference>
<dbReference type="STRING" id="360911.EAT1b_0129"/>
<dbReference type="Proteomes" id="UP000000716">
    <property type="component" value="Chromosome"/>
</dbReference>
<dbReference type="KEGG" id="eat:EAT1b_0129"/>
<dbReference type="OrthoDB" id="2355620at2"/>